<accession>Q0U8A2</accession>
<protein>
    <submittedName>
        <fullName evidence="1">Uncharacterized protein</fullName>
    </submittedName>
</protein>
<dbReference type="KEGG" id="pno:SNOG_12012"/>
<dbReference type="InParanoid" id="Q0U8A2"/>
<dbReference type="RefSeq" id="XP_001802244.1">
    <property type="nucleotide sequence ID" value="XM_001802192.1"/>
</dbReference>
<evidence type="ECO:0000313" key="1">
    <source>
        <dbReference type="EMBL" id="EAT80424.1"/>
    </source>
</evidence>
<organism evidence="1 2">
    <name type="scientific">Phaeosphaeria nodorum (strain SN15 / ATCC MYA-4574 / FGSC 10173)</name>
    <name type="common">Glume blotch fungus</name>
    <name type="synonym">Parastagonospora nodorum</name>
    <dbReference type="NCBI Taxonomy" id="321614"/>
    <lineage>
        <taxon>Eukaryota</taxon>
        <taxon>Fungi</taxon>
        <taxon>Dikarya</taxon>
        <taxon>Ascomycota</taxon>
        <taxon>Pezizomycotina</taxon>
        <taxon>Dothideomycetes</taxon>
        <taxon>Pleosporomycetidae</taxon>
        <taxon>Pleosporales</taxon>
        <taxon>Pleosporineae</taxon>
        <taxon>Phaeosphaeriaceae</taxon>
        <taxon>Parastagonospora</taxon>
    </lineage>
</organism>
<dbReference type="HOGENOM" id="CLU_3224789_0_0_1"/>
<dbReference type="Proteomes" id="UP000001055">
    <property type="component" value="Unassembled WGS sequence"/>
</dbReference>
<sequence length="44" mass="4562">MAAEGTTPPALGSQALHRYGPRNDAHLRMHSAGSILALITAHGI</sequence>
<evidence type="ECO:0000313" key="2">
    <source>
        <dbReference type="Proteomes" id="UP000001055"/>
    </source>
</evidence>
<dbReference type="AlphaFoldDB" id="Q0U8A2"/>
<proteinExistence type="predicted"/>
<reference evidence="2" key="1">
    <citation type="journal article" date="2007" name="Plant Cell">
        <title>Dothideomycete-plant interactions illuminated by genome sequencing and EST analysis of the wheat pathogen Stagonospora nodorum.</title>
        <authorList>
            <person name="Hane J.K."/>
            <person name="Lowe R.G."/>
            <person name="Solomon P.S."/>
            <person name="Tan K.C."/>
            <person name="Schoch C.L."/>
            <person name="Spatafora J.W."/>
            <person name="Crous P.W."/>
            <person name="Kodira C."/>
            <person name="Birren B.W."/>
            <person name="Galagan J.E."/>
            <person name="Torriani S.F."/>
            <person name="McDonald B.A."/>
            <person name="Oliver R.P."/>
        </authorList>
    </citation>
    <scope>NUCLEOTIDE SEQUENCE [LARGE SCALE GENOMIC DNA]</scope>
    <source>
        <strain evidence="2">SN15 / ATCC MYA-4574 / FGSC 10173</strain>
    </source>
</reference>
<name>Q0U8A2_PHANO</name>
<dbReference type="EMBL" id="CH445345">
    <property type="protein sequence ID" value="EAT80424.1"/>
    <property type="molecule type" value="Genomic_DNA"/>
</dbReference>
<gene>
    <name evidence="1" type="ORF">SNOG_12012</name>
</gene>
<dbReference type="GeneID" id="5979154"/>